<evidence type="ECO:0000313" key="4">
    <source>
        <dbReference type="EMBL" id="CAE0363207.1"/>
    </source>
</evidence>
<keyword evidence="2" id="KW-0808">Transferase</keyword>
<evidence type="ECO:0000256" key="1">
    <source>
        <dbReference type="ARBA" id="ARBA00022603"/>
    </source>
</evidence>
<dbReference type="InterPro" id="IPR041698">
    <property type="entry name" value="Methyltransf_25"/>
</dbReference>
<dbReference type="AlphaFoldDB" id="A0A7S3JUF4"/>
<dbReference type="Pfam" id="PF13649">
    <property type="entry name" value="Methyltransf_25"/>
    <property type="match status" value="1"/>
</dbReference>
<gene>
    <name evidence="4" type="ORF">ALAG00032_LOCUS3948</name>
</gene>
<evidence type="ECO:0000259" key="3">
    <source>
        <dbReference type="Pfam" id="PF13649"/>
    </source>
</evidence>
<protein>
    <recommendedName>
        <fullName evidence="3">Methyltransferase domain-containing protein</fullName>
    </recommendedName>
</protein>
<dbReference type="GO" id="GO:0032259">
    <property type="term" value="P:methylation"/>
    <property type="evidence" value="ECO:0007669"/>
    <property type="project" value="UniProtKB-KW"/>
</dbReference>
<keyword evidence="1" id="KW-0489">Methyltransferase</keyword>
<organism evidence="4">
    <name type="scientific">Aureoumbra lagunensis</name>
    <dbReference type="NCBI Taxonomy" id="44058"/>
    <lineage>
        <taxon>Eukaryota</taxon>
        <taxon>Sar</taxon>
        <taxon>Stramenopiles</taxon>
        <taxon>Ochrophyta</taxon>
        <taxon>Pelagophyceae</taxon>
        <taxon>Pelagomonadales</taxon>
        <taxon>Aureoumbra</taxon>
    </lineage>
</organism>
<accession>A0A7S3JUF4</accession>
<evidence type="ECO:0000256" key="2">
    <source>
        <dbReference type="ARBA" id="ARBA00022679"/>
    </source>
</evidence>
<reference evidence="4" key="1">
    <citation type="submission" date="2021-01" db="EMBL/GenBank/DDBJ databases">
        <authorList>
            <person name="Corre E."/>
            <person name="Pelletier E."/>
            <person name="Niang G."/>
            <person name="Scheremetjew M."/>
            <person name="Finn R."/>
            <person name="Kale V."/>
            <person name="Holt S."/>
            <person name="Cochrane G."/>
            <person name="Meng A."/>
            <person name="Brown T."/>
            <person name="Cohen L."/>
        </authorList>
    </citation>
    <scope>NUCLEOTIDE SEQUENCE</scope>
    <source>
        <strain evidence="4">CCMP1510</strain>
    </source>
</reference>
<name>A0A7S3JUF4_9STRA</name>
<dbReference type="GO" id="GO:0008168">
    <property type="term" value="F:methyltransferase activity"/>
    <property type="evidence" value="ECO:0007669"/>
    <property type="project" value="UniProtKB-KW"/>
</dbReference>
<dbReference type="Gene3D" id="3.40.50.150">
    <property type="entry name" value="Vaccinia Virus protein VP39"/>
    <property type="match status" value="1"/>
</dbReference>
<dbReference type="CDD" id="cd02440">
    <property type="entry name" value="AdoMet_MTases"/>
    <property type="match status" value="1"/>
</dbReference>
<feature type="domain" description="Methyltransferase" evidence="3">
    <location>
        <begin position="56"/>
        <end position="146"/>
    </location>
</feature>
<dbReference type="PANTHER" id="PTHR43861:SF1">
    <property type="entry name" value="TRANS-ACONITATE 2-METHYLTRANSFERASE"/>
    <property type="match status" value="1"/>
</dbReference>
<dbReference type="SUPFAM" id="SSF53335">
    <property type="entry name" value="S-adenosyl-L-methionine-dependent methyltransferases"/>
    <property type="match status" value="1"/>
</dbReference>
<dbReference type="EMBL" id="HBIJ01005579">
    <property type="protein sequence ID" value="CAE0363207.1"/>
    <property type="molecule type" value="Transcribed_RNA"/>
</dbReference>
<dbReference type="PANTHER" id="PTHR43861">
    <property type="entry name" value="TRANS-ACONITATE 2-METHYLTRANSFERASE-RELATED"/>
    <property type="match status" value="1"/>
</dbReference>
<dbReference type="InterPro" id="IPR029063">
    <property type="entry name" value="SAM-dependent_MTases_sf"/>
</dbReference>
<proteinExistence type="predicted"/>
<sequence length="309" mass="34735">MKAPNRVIAASANWSGMAELYASNRTTFQEFYAADFWQQMLNRSCVKEVVHRSKSILDFGCGTGDYTSRLASKFTNTVGVDISKNMIEHARHIYPKIRFEVADFTQDSSIFSDKEFDLIFSTMVLHWPGPNPQLLEALFRLLKPGGVLIAGLHGAKSCQEGVDAIEQVASETKNWNLVLDDLPTMFKRDSSAMWHSALSDTGFVHLNVADRTLVTPYFTHTDCTKRLCAAWPPILTQSYLDSSEIPDFMQLAATAMIDNYKKSKRNNDSSDDSSEHIFFPSKSTFDNDKKVPVAVMTSHLIEFSAHKPQ</sequence>